<dbReference type="EMBL" id="JACHGK010000003">
    <property type="protein sequence ID" value="MBB6444922.1"/>
    <property type="molecule type" value="Genomic_DNA"/>
</dbReference>
<evidence type="ECO:0000256" key="5">
    <source>
        <dbReference type="ARBA" id="ARBA00023136"/>
    </source>
</evidence>
<reference evidence="7 8" key="1">
    <citation type="submission" date="2020-08" db="EMBL/GenBank/DDBJ databases">
        <title>Genomic Encyclopedia of Type Strains, Phase IV (KMG-IV): sequencing the most valuable type-strain genomes for metagenomic binning, comparative biology and taxonomic classification.</title>
        <authorList>
            <person name="Goeker M."/>
        </authorList>
    </citation>
    <scope>NUCLEOTIDE SEQUENCE [LARGE SCALE GENOMIC DNA]</scope>
    <source>
        <strain evidence="7 8">DSM 5391</strain>
    </source>
</reference>
<dbReference type="PANTHER" id="PTHR13353">
    <property type="entry name" value="TRANSMEMBRANE PROTEIN 19"/>
    <property type="match status" value="1"/>
</dbReference>
<evidence type="ECO:0000313" key="8">
    <source>
        <dbReference type="Proteomes" id="UP000531594"/>
    </source>
</evidence>
<keyword evidence="3 6" id="KW-0812">Transmembrane</keyword>
<feature type="transmembrane region" description="Helical" evidence="6">
    <location>
        <begin position="5"/>
        <end position="24"/>
    </location>
</feature>
<proteinExistence type="inferred from homology"/>
<feature type="transmembrane region" description="Helical" evidence="6">
    <location>
        <begin position="153"/>
        <end position="177"/>
    </location>
</feature>
<evidence type="ECO:0000256" key="6">
    <source>
        <dbReference type="SAM" id="Phobius"/>
    </source>
</evidence>
<keyword evidence="8" id="KW-1185">Reference proteome</keyword>
<accession>A0A7X0HQ69</accession>
<dbReference type="RefSeq" id="WP_184524399.1">
    <property type="nucleotide sequence ID" value="NZ_JACHGK010000003.1"/>
</dbReference>
<sequence>MNGDILIYILIAVMVILGYSARLLTVSGAIAAFGVGFFTVLGLGLKGLFILGLFFVSSSFWSKIKSANKSKAEEILVKGSRRDWQQVMANGGLAALSSALYFATEDKLFLLGFCICNAAANSDTWASEIGSMSKVKPFFIKTFKRVERGTSGAVSLLGTSAALLGSFVIACASYYLFHLTEGEFLFILILGFTGNVVDTLLGAFIQAGYQCSVCGMKTEKTVHCGRKTNLIKGIPFLNNDTVNFLSGLSALLLGTLIQ</sequence>
<comment type="subcellular location">
    <subcellularLocation>
        <location evidence="1">Membrane</location>
        <topology evidence="1">Multi-pass membrane protein</topology>
    </subcellularLocation>
</comment>
<gene>
    <name evidence="7" type="ORF">HNR53_001531</name>
</gene>
<comment type="similarity">
    <text evidence="2">Belongs to the TMEM19 family.</text>
</comment>
<organism evidence="7 8">
    <name type="scientific">Bacillus benzoevorans</name>
    <dbReference type="NCBI Taxonomy" id="1456"/>
    <lineage>
        <taxon>Bacteria</taxon>
        <taxon>Bacillati</taxon>
        <taxon>Bacillota</taxon>
        <taxon>Bacilli</taxon>
        <taxon>Bacillales</taxon>
        <taxon>Bacillaceae</taxon>
        <taxon>Bacillus</taxon>
    </lineage>
</organism>
<comment type="caution">
    <text evidence="7">The sequence shown here is derived from an EMBL/GenBank/DDBJ whole genome shotgun (WGS) entry which is preliminary data.</text>
</comment>
<evidence type="ECO:0000256" key="4">
    <source>
        <dbReference type="ARBA" id="ARBA00022989"/>
    </source>
</evidence>
<dbReference type="Proteomes" id="UP000531594">
    <property type="component" value="Unassembled WGS sequence"/>
</dbReference>
<dbReference type="InterPro" id="IPR002794">
    <property type="entry name" value="DUF92_TMEM19"/>
</dbReference>
<protein>
    <submittedName>
        <fullName evidence="7">Uncharacterized protein (TIGR00297 family)</fullName>
    </submittedName>
</protein>
<name>A0A7X0HQ69_9BACI</name>
<dbReference type="Pfam" id="PF01940">
    <property type="entry name" value="DUF92"/>
    <property type="match status" value="1"/>
</dbReference>
<evidence type="ECO:0000256" key="1">
    <source>
        <dbReference type="ARBA" id="ARBA00004141"/>
    </source>
</evidence>
<evidence type="ECO:0000256" key="3">
    <source>
        <dbReference type="ARBA" id="ARBA00022692"/>
    </source>
</evidence>
<keyword evidence="5 6" id="KW-0472">Membrane</keyword>
<evidence type="ECO:0000313" key="7">
    <source>
        <dbReference type="EMBL" id="MBB6444922.1"/>
    </source>
</evidence>
<dbReference type="PANTHER" id="PTHR13353:SF5">
    <property type="entry name" value="TRANSMEMBRANE PROTEIN 19"/>
    <property type="match status" value="1"/>
</dbReference>
<keyword evidence="4 6" id="KW-1133">Transmembrane helix</keyword>
<dbReference type="AlphaFoldDB" id="A0A7X0HQ69"/>
<dbReference type="GO" id="GO:0016020">
    <property type="term" value="C:membrane"/>
    <property type="evidence" value="ECO:0007669"/>
    <property type="project" value="UniProtKB-SubCell"/>
</dbReference>
<evidence type="ECO:0000256" key="2">
    <source>
        <dbReference type="ARBA" id="ARBA00009012"/>
    </source>
</evidence>
<feature type="transmembrane region" description="Helical" evidence="6">
    <location>
        <begin position="30"/>
        <end position="56"/>
    </location>
</feature>
<feature type="transmembrane region" description="Helical" evidence="6">
    <location>
        <begin position="184"/>
        <end position="209"/>
    </location>
</feature>